<dbReference type="Proteomes" id="UP000654345">
    <property type="component" value="Unassembled WGS sequence"/>
</dbReference>
<sequence length="75" mass="8481">MRIGKYKFHIEGTNLILTHSAGISFDMTPDEVAGLSTFINIYQKVIDSPRYESEPKLKGTFKEEVETESSNNTKP</sequence>
<feature type="region of interest" description="Disordered" evidence="1">
    <location>
        <begin position="56"/>
        <end position="75"/>
    </location>
</feature>
<reference evidence="2 3" key="1">
    <citation type="journal article" date="2021" name="Int. J. Syst. Evol. Microbiol.">
        <title>Reticulibacter mediterranei gen. nov., sp. nov., within the new family Reticulibacteraceae fam. nov., and Ktedonospora formicarum gen. nov., sp. nov., Ktedonobacter robiniae sp. nov., Dictyobacter formicarum sp. nov. and Dictyobacter arantiisoli sp. nov., belonging to the class Ktedonobacteria.</title>
        <authorList>
            <person name="Yabe S."/>
            <person name="Zheng Y."/>
            <person name="Wang C.M."/>
            <person name="Sakai Y."/>
            <person name="Abe K."/>
            <person name="Yokota A."/>
            <person name="Donadio S."/>
            <person name="Cavaletti L."/>
            <person name="Monciardini P."/>
        </authorList>
    </citation>
    <scope>NUCLEOTIDE SEQUENCE [LARGE SCALE GENOMIC DNA]</scope>
    <source>
        <strain evidence="2 3">SOSP1-30</strain>
    </source>
</reference>
<name>A0ABQ3UQC0_9CHLR</name>
<accession>A0ABQ3UQC0</accession>
<evidence type="ECO:0000313" key="2">
    <source>
        <dbReference type="EMBL" id="GHO54973.1"/>
    </source>
</evidence>
<protein>
    <recommendedName>
        <fullName evidence="4">YcxB-like protein domain-containing protein</fullName>
    </recommendedName>
</protein>
<dbReference type="EMBL" id="BNJG01000001">
    <property type="protein sequence ID" value="GHO54973.1"/>
    <property type="molecule type" value="Genomic_DNA"/>
</dbReference>
<organism evidence="2 3">
    <name type="scientific">Ktedonobacter robiniae</name>
    <dbReference type="NCBI Taxonomy" id="2778365"/>
    <lineage>
        <taxon>Bacteria</taxon>
        <taxon>Bacillati</taxon>
        <taxon>Chloroflexota</taxon>
        <taxon>Ktedonobacteria</taxon>
        <taxon>Ktedonobacterales</taxon>
        <taxon>Ktedonobacteraceae</taxon>
        <taxon>Ktedonobacter</taxon>
    </lineage>
</organism>
<evidence type="ECO:0008006" key="4">
    <source>
        <dbReference type="Google" id="ProtNLM"/>
    </source>
</evidence>
<proteinExistence type="predicted"/>
<keyword evidence="3" id="KW-1185">Reference proteome</keyword>
<gene>
    <name evidence="2" type="ORF">KSB_34480</name>
</gene>
<comment type="caution">
    <text evidence="2">The sequence shown here is derived from an EMBL/GenBank/DDBJ whole genome shotgun (WGS) entry which is preliminary data.</text>
</comment>
<evidence type="ECO:0000313" key="3">
    <source>
        <dbReference type="Proteomes" id="UP000654345"/>
    </source>
</evidence>
<dbReference type="RefSeq" id="WP_201371624.1">
    <property type="nucleotide sequence ID" value="NZ_BNJG01000001.1"/>
</dbReference>
<evidence type="ECO:0000256" key="1">
    <source>
        <dbReference type="SAM" id="MobiDB-lite"/>
    </source>
</evidence>